<comment type="caution">
    <text evidence="3">The sequence shown here is derived from an EMBL/GenBank/DDBJ whole genome shotgun (WGS) entry which is preliminary data.</text>
</comment>
<dbReference type="AlphaFoldDB" id="A0A4U8UWG7"/>
<organism evidence="3 4">
    <name type="scientific">Steinernema carpocapsae</name>
    <name type="common">Entomopathogenic nematode</name>
    <dbReference type="NCBI Taxonomy" id="34508"/>
    <lineage>
        <taxon>Eukaryota</taxon>
        <taxon>Metazoa</taxon>
        <taxon>Ecdysozoa</taxon>
        <taxon>Nematoda</taxon>
        <taxon>Chromadorea</taxon>
        <taxon>Rhabditida</taxon>
        <taxon>Tylenchina</taxon>
        <taxon>Panagrolaimomorpha</taxon>
        <taxon>Strongyloidoidea</taxon>
        <taxon>Steinernematidae</taxon>
        <taxon>Steinernema</taxon>
    </lineage>
</organism>
<dbReference type="EMBL" id="CM016762">
    <property type="protein sequence ID" value="TMS36507.1"/>
    <property type="molecule type" value="Genomic_DNA"/>
</dbReference>
<name>A0A4U8UWG7_STECR</name>
<protein>
    <recommendedName>
        <fullName evidence="2">Cytidyltransferase-like domain-containing protein</fullName>
    </recommendedName>
</protein>
<sequence length="490" mass="54916">MHGARELQSISTQKTSDDTPQKVVLVLSGAFDPPTYMHFRMFERARDFLEKTLGFEVVEGVVSLCSDQHAASDMATTHHRLQMVELLAAKTSWVRVDQWESEQRQQTGIVHVLRRIHDQMRQKKTSESFRVMLLCGGDVMDSFAKGNPAADRGGVTEIVELVRDHGMVVMTRANSNPLKVIYMVDALREFQKNIYVIEDETFASSLSSTRLRTATRRGESIKFCTSDEVISYIAQFRLYLPEKSLENGSKPSTSALNPSTDVDKPDERISALSKVVEQFAEIEKELSNEPIWKDQANPSCSSKSARSSTNAISPRGILSPKRSEPSETTEHILALESPIYDNVSLEEILKVSNNWNEYIRSVAQKTSTPVLEQLRLSEEHLRQPRKLAKPKSCENRGVQCVLTSPLPSVEFPQESKKLIRFNLNEDGSQRRRKSAELLQNVPLSSSPQIQSFNAPSLLSSPRQLGIPSDSAITLTYADCSLDSNTPETTV</sequence>
<dbReference type="STRING" id="34508.A0A4U8UWG7"/>
<dbReference type="InterPro" id="IPR004821">
    <property type="entry name" value="Cyt_trans-like"/>
</dbReference>
<dbReference type="EMBL" id="AZBU02000001">
    <property type="protein sequence ID" value="TMS36507.1"/>
    <property type="molecule type" value="Genomic_DNA"/>
</dbReference>
<evidence type="ECO:0000259" key="2">
    <source>
        <dbReference type="Pfam" id="PF01467"/>
    </source>
</evidence>
<accession>A0A4U8UWG7</accession>
<gene>
    <name evidence="3" type="ORF">L596_003654</name>
</gene>
<dbReference type="GO" id="GO:0000309">
    <property type="term" value="F:nicotinamide-nucleotide adenylyltransferase activity"/>
    <property type="evidence" value="ECO:0007669"/>
    <property type="project" value="TreeGrafter"/>
</dbReference>
<dbReference type="InterPro" id="IPR014729">
    <property type="entry name" value="Rossmann-like_a/b/a_fold"/>
</dbReference>
<dbReference type="Proteomes" id="UP000298663">
    <property type="component" value="Chromosome X"/>
</dbReference>
<dbReference type="Gene3D" id="3.40.50.620">
    <property type="entry name" value="HUPs"/>
    <property type="match status" value="1"/>
</dbReference>
<reference evidence="3 4" key="2">
    <citation type="journal article" date="2019" name="G3 (Bethesda)">
        <title>Hybrid Assembly of the Genome of the Entomopathogenic Nematode Steinernema carpocapsae Identifies the X-Chromosome.</title>
        <authorList>
            <person name="Serra L."/>
            <person name="Macchietto M."/>
            <person name="Macias-Munoz A."/>
            <person name="McGill C.J."/>
            <person name="Rodriguez I.M."/>
            <person name="Rodriguez B."/>
            <person name="Murad R."/>
            <person name="Mortazavi A."/>
        </authorList>
    </citation>
    <scope>NUCLEOTIDE SEQUENCE [LARGE SCALE GENOMIC DNA]</scope>
    <source>
        <strain evidence="3 4">ALL</strain>
    </source>
</reference>
<evidence type="ECO:0000313" key="4">
    <source>
        <dbReference type="Proteomes" id="UP000298663"/>
    </source>
</evidence>
<keyword evidence="4" id="KW-1185">Reference proteome</keyword>
<dbReference type="PANTHER" id="PTHR12039">
    <property type="entry name" value="NICOTINAMIDE MONONUCLEOTIDE ADENYLYLTRANSFERASE"/>
    <property type="match status" value="1"/>
</dbReference>
<dbReference type="GO" id="GO:0004515">
    <property type="term" value="F:nicotinate-nucleotide adenylyltransferase activity"/>
    <property type="evidence" value="ECO:0007669"/>
    <property type="project" value="TreeGrafter"/>
</dbReference>
<evidence type="ECO:0000256" key="1">
    <source>
        <dbReference type="SAM" id="MobiDB-lite"/>
    </source>
</evidence>
<dbReference type="GO" id="GO:0009435">
    <property type="term" value="P:NAD+ biosynthetic process"/>
    <property type="evidence" value="ECO:0007669"/>
    <property type="project" value="TreeGrafter"/>
</dbReference>
<dbReference type="InterPro" id="IPR051182">
    <property type="entry name" value="Euk_NMN_adenylyltrnsfrase"/>
</dbReference>
<feature type="region of interest" description="Disordered" evidence="1">
    <location>
        <begin position="291"/>
        <end position="329"/>
    </location>
</feature>
<proteinExistence type="predicted"/>
<dbReference type="Pfam" id="PF01467">
    <property type="entry name" value="CTP_transf_like"/>
    <property type="match status" value="1"/>
</dbReference>
<evidence type="ECO:0000313" key="3">
    <source>
        <dbReference type="EMBL" id="TMS36507.1"/>
    </source>
</evidence>
<dbReference type="PANTHER" id="PTHR12039:SF0">
    <property type="entry name" value="NICOTINAMIDE-NUCLEOTIDE ADENYLYLTRANSFERASE"/>
    <property type="match status" value="1"/>
</dbReference>
<reference evidence="3 4" key="1">
    <citation type="journal article" date="2015" name="Genome Biol.">
        <title>Comparative genomics of Steinernema reveals deeply conserved gene regulatory networks.</title>
        <authorList>
            <person name="Dillman A.R."/>
            <person name="Macchietto M."/>
            <person name="Porter C.F."/>
            <person name="Rogers A."/>
            <person name="Williams B."/>
            <person name="Antoshechkin I."/>
            <person name="Lee M.M."/>
            <person name="Goodwin Z."/>
            <person name="Lu X."/>
            <person name="Lewis E.E."/>
            <person name="Goodrich-Blair H."/>
            <person name="Stock S.P."/>
            <person name="Adams B.J."/>
            <person name="Sternberg P.W."/>
            <person name="Mortazavi A."/>
        </authorList>
    </citation>
    <scope>NUCLEOTIDE SEQUENCE [LARGE SCALE GENOMIC DNA]</scope>
    <source>
        <strain evidence="3 4">ALL</strain>
    </source>
</reference>
<dbReference type="OrthoDB" id="422187at2759"/>
<feature type="domain" description="Cytidyltransferase-like" evidence="2">
    <location>
        <begin position="27"/>
        <end position="213"/>
    </location>
</feature>
<feature type="compositionally biased region" description="Polar residues" evidence="1">
    <location>
        <begin position="296"/>
        <end position="312"/>
    </location>
</feature>
<dbReference type="SUPFAM" id="SSF52374">
    <property type="entry name" value="Nucleotidylyl transferase"/>
    <property type="match status" value="1"/>
</dbReference>